<dbReference type="Proteomes" id="UP000815260">
    <property type="component" value="Chromosome 1D"/>
</dbReference>
<accession>A0A9R1DJW5</accession>
<sequence>RYMILCMTLSHV</sequence>
<reference evidence="1" key="1">
    <citation type="journal article" date="2017" name="Gigascience">
        <title>The first near-complete assembly of the hexaploid bread wheat genome, Triticum aestivum.</title>
        <authorList>
            <person name="Zimin A.V."/>
            <person name="Puiu D."/>
            <person name="Hall R."/>
            <person name="Kingan S."/>
            <person name="Clavijo B.J."/>
            <person name="Salzberg S.L."/>
        </authorList>
    </citation>
    <scope>NUCLEOTIDE SEQUENCE</scope>
    <source>
        <tissue evidence="1">Leaf</tissue>
    </source>
</reference>
<comment type="caution">
    <text evidence="1">The sequence shown here is derived from an EMBL/GenBank/DDBJ whole genome shotgun (WGS) entry which is preliminary data.</text>
</comment>
<name>A0A9R1DJW5_WHEAT</name>
<gene>
    <name evidence="1" type="ORF">CFC21_010063</name>
</gene>
<evidence type="ECO:0000313" key="1">
    <source>
        <dbReference type="EMBL" id="KAF6993129.1"/>
    </source>
</evidence>
<protein>
    <submittedName>
        <fullName evidence="1">Uncharacterized protein</fullName>
    </submittedName>
</protein>
<organism evidence="1">
    <name type="scientific">Triticum aestivum</name>
    <name type="common">Wheat</name>
    <dbReference type="NCBI Taxonomy" id="4565"/>
    <lineage>
        <taxon>Eukaryota</taxon>
        <taxon>Viridiplantae</taxon>
        <taxon>Streptophyta</taxon>
        <taxon>Embryophyta</taxon>
        <taxon>Tracheophyta</taxon>
        <taxon>Spermatophyta</taxon>
        <taxon>Magnoliopsida</taxon>
        <taxon>Liliopsida</taxon>
        <taxon>Poales</taxon>
        <taxon>Poaceae</taxon>
        <taxon>BOP clade</taxon>
        <taxon>Pooideae</taxon>
        <taxon>Triticodae</taxon>
        <taxon>Triticeae</taxon>
        <taxon>Triticinae</taxon>
        <taxon>Triticum</taxon>
    </lineage>
</organism>
<dbReference type="EMBL" id="CM022213">
    <property type="protein sequence ID" value="KAF6993129.1"/>
    <property type="molecule type" value="Genomic_DNA"/>
</dbReference>
<reference evidence="1" key="2">
    <citation type="submission" date="2020-03" db="EMBL/GenBank/DDBJ databases">
        <title>The second near-complete assembly of the hexaploid bread wheat (Triticum aestivum) genome.</title>
        <authorList>
            <person name="Zimin A.V."/>
            <person name="Puiu D."/>
            <person name="Shumante A."/>
            <person name="Alonge M."/>
            <person name="Salzberg S.L."/>
        </authorList>
    </citation>
    <scope>NUCLEOTIDE SEQUENCE</scope>
    <source>
        <tissue evidence="1">Leaf</tissue>
    </source>
</reference>
<feature type="non-terminal residue" evidence="1">
    <location>
        <position position="1"/>
    </location>
</feature>
<proteinExistence type="predicted"/>